<proteinExistence type="predicted"/>
<evidence type="ECO:0000259" key="1">
    <source>
        <dbReference type="PROSITE" id="PS50097"/>
    </source>
</evidence>
<sequence length="383" mass="43002">MAFQHDIPLAGRLGQLVNNEFTADVFFEVGSNHRPMYGHRNILSVGSPVFNAQLNGDFADAKRNSLLNPIAVTDVEEDVFLQILRFIYCENAVVNQQNVVDLYYASQKYLLGNLSKICEDFLHCKLCSKNVVTIFNANRKHEFKKVNDACLGTICDNPLAVLTGTNLTSLQRTSLELIVSSLKINCTENQLLDAVSDWGKAFPNENTAPLRLMILNQKHRSLRCHKLHGFDSFCTASSPEIYLKIKTFRKIAIYGIGVYVGGSGLQRYRAEVKLSAEVIRKNFYQFASILSKNDNPSYYGTTKVTVQEEVYVQDIMFQKLIVGSGQECVISGKITLIKQASNAMFSLNQFKPYDLPQGVKISGRDSFSGDENNCVAYIMYNFV</sequence>
<dbReference type="GO" id="GO:0022008">
    <property type="term" value="P:neurogenesis"/>
    <property type="evidence" value="ECO:0007669"/>
    <property type="project" value="TreeGrafter"/>
</dbReference>
<feature type="domain" description="BTB" evidence="1">
    <location>
        <begin position="23"/>
        <end position="96"/>
    </location>
</feature>
<dbReference type="PROSITE" id="PS50097">
    <property type="entry name" value="BTB"/>
    <property type="match status" value="1"/>
</dbReference>
<dbReference type="Pfam" id="PF00651">
    <property type="entry name" value="BTB"/>
    <property type="match status" value="1"/>
</dbReference>
<protein>
    <submittedName>
        <fullName evidence="2">BTB/POZ domain-containing protein 6</fullName>
    </submittedName>
</protein>
<organism evidence="2">
    <name type="scientific">Culex pipiens</name>
    <name type="common">House mosquito</name>
    <dbReference type="NCBI Taxonomy" id="7175"/>
    <lineage>
        <taxon>Eukaryota</taxon>
        <taxon>Metazoa</taxon>
        <taxon>Ecdysozoa</taxon>
        <taxon>Arthropoda</taxon>
        <taxon>Hexapoda</taxon>
        <taxon>Insecta</taxon>
        <taxon>Pterygota</taxon>
        <taxon>Neoptera</taxon>
        <taxon>Endopterygota</taxon>
        <taxon>Diptera</taxon>
        <taxon>Nematocera</taxon>
        <taxon>Culicoidea</taxon>
        <taxon>Culicidae</taxon>
        <taxon>Culicinae</taxon>
        <taxon>Culicini</taxon>
        <taxon>Culex</taxon>
        <taxon>Culex</taxon>
    </lineage>
</organism>
<dbReference type="Gene3D" id="1.25.40.420">
    <property type="match status" value="1"/>
</dbReference>
<dbReference type="InterPro" id="IPR011333">
    <property type="entry name" value="SKP1/BTB/POZ_sf"/>
</dbReference>
<accession>A0A8D8F9K5</accession>
<dbReference type="AlphaFoldDB" id="A0A8D8F9K5"/>
<dbReference type="SUPFAM" id="SSF54695">
    <property type="entry name" value="POZ domain"/>
    <property type="match status" value="1"/>
</dbReference>
<name>A0A8D8F9K5_CULPI</name>
<dbReference type="Gene3D" id="3.30.710.10">
    <property type="entry name" value="Potassium Channel Kv1.1, Chain A"/>
    <property type="match status" value="1"/>
</dbReference>
<dbReference type="PANTHER" id="PTHR45774:SF9">
    <property type="entry name" value="LUTE, ISOFORM D"/>
    <property type="match status" value="1"/>
</dbReference>
<dbReference type="PANTHER" id="PTHR45774">
    <property type="entry name" value="BTB/POZ DOMAIN-CONTAINING"/>
    <property type="match status" value="1"/>
</dbReference>
<reference evidence="2" key="1">
    <citation type="submission" date="2021-05" db="EMBL/GenBank/DDBJ databases">
        <authorList>
            <person name="Alioto T."/>
            <person name="Alioto T."/>
            <person name="Gomez Garrido J."/>
        </authorList>
    </citation>
    <scope>NUCLEOTIDE SEQUENCE</scope>
</reference>
<evidence type="ECO:0000313" key="2">
    <source>
        <dbReference type="EMBL" id="CAG6461954.1"/>
    </source>
</evidence>
<dbReference type="GO" id="GO:0005829">
    <property type="term" value="C:cytosol"/>
    <property type="evidence" value="ECO:0007669"/>
    <property type="project" value="TreeGrafter"/>
</dbReference>
<dbReference type="InterPro" id="IPR000210">
    <property type="entry name" value="BTB/POZ_dom"/>
</dbReference>
<dbReference type="SMART" id="SM00225">
    <property type="entry name" value="BTB"/>
    <property type="match status" value="1"/>
</dbReference>
<dbReference type="EMBL" id="HBUE01044352">
    <property type="protein sequence ID" value="CAG6461954.1"/>
    <property type="molecule type" value="Transcribed_RNA"/>
</dbReference>